<protein>
    <recommendedName>
        <fullName evidence="2 5">Cell shape-determining protein MreC</fullName>
    </recommendedName>
    <alternativeName>
        <fullName evidence="4 5">Cell shape protein MreC</fullName>
    </alternativeName>
</protein>
<dbReference type="EMBL" id="CP049228">
    <property type="protein sequence ID" value="QIH23972.1"/>
    <property type="molecule type" value="Genomic_DNA"/>
</dbReference>
<dbReference type="Gene3D" id="1.20.5.490">
    <property type="entry name" value="Single helix bin"/>
    <property type="match status" value="1"/>
</dbReference>
<feature type="domain" description="Rod shape-determining protein MreC beta-barrel core" evidence="7">
    <location>
        <begin position="126"/>
        <end position="277"/>
    </location>
</feature>
<gene>
    <name evidence="8" type="primary">mreC</name>
    <name evidence="8" type="ORF">G6Z83_04565</name>
</gene>
<evidence type="ECO:0000256" key="1">
    <source>
        <dbReference type="ARBA" id="ARBA00009369"/>
    </source>
</evidence>
<evidence type="ECO:0000256" key="2">
    <source>
        <dbReference type="ARBA" id="ARBA00013855"/>
    </source>
</evidence>
<keyword evidence="6" id="KW-0175">Coiled coil</keyword>
<accession>A0A6G7B9A1</accession>
<dbReference type="InterPro" id="IPR042175">
    <property type="entry name" value="Cell/Rod_MreC_2"/>
</dbReference>
<evidence type="ECO:0000256" key="3">
    <source>
        <dbReference type="ARBA" id="ARBA00022960"/>
    </source>
</evidence>
<dbReference type="InterPro" id="IPR055342">
    <property type="entry name" value="MreC_beta-barrel_core"/>
</dbReference>
<sequence>MKKFFKNKKNVFIFLIVVLILSVLTFSTKMRNSREQPPFLQRISNDAMSIVTKVVTYPFNVICDCSNSVVDLFNTQQENDHLKRKIDELGQVKARNTSLENENLALKRTLKLKDTLSDYDLVICNVISRSPDSWTNLLIIDHGARSGIKKNMAVMSDSGLIGRVVEVNSTSSKVELITSTDKAANRFAVAAKSKKHKEIHGIITLINDKLAFTPIESKVKVKPGTQVYTSGMGGKSPKGLLVGTIYKISRDSYGLSNILEIKPAGNLNNPSIVTVVKRKVAD</sequence>
<dbReference type="Gene3D" id="2.40.10.340">
    <property type="entry name" value="Rod shape-determining protein MreC, domain 1"/>
    <property type="match status" value="1"/>
</dbReference>
<dbReference type="InterPro" id="IPR042177">
    <property type="entry name" value="Cell/Rod_1"/>
</dbReference>
<evidence type="ECO:0000256" key="6">
    <source>
        <dbReference type="SAM" id="Coils"/>
    </source>
</evidence>
<comment type="function">
    <text evidence="5">Involved in formation and maintenance of cell shape.</text>
</comment>
<dbReference type="Pfam" id="PF04085">
    <property type="entry name" value="MreC"/>
    <property type="match status" value="1"/>
</dbReference>
<dbReference type="GO" id="GO:0005886">
    <property type="term" value="C:plasma membrane"/>
    <property type="evidence" value="ECO:0007669"/>
    <property type="project" value="TreeGrafter"/>
</dbReference>
<dbReference type="RefSeq" id="WP_006730177.1">
    <property type="nucleotide sequence ID" value="NZ_CABKQA010000001.1"/>
</dbReference>
<dbReference type="GO" id="GO:0008360">
    <property type="term" value="P:regulation of cell shape"/>
    <property type="evidence" value="ECO:0007669"/>
    <property type="project" value="UniProtKB-KW"/>
</dbReference>
<dbReference type="Gene3D" id="2.40.10.350">
    <property type="entry name" value="Rod shape-determining protein MreC, domain 2"/>
    <property type="match status" value="1"/>
</dbReference>
<name>A0A6G7B9A1_9LACO</name>
<feature type="coiled-coil region" evidence="6">
    <location>
        <begin position="82"/>
        <end position="109"/>
    </location>
</feature>
<dbReference type="NCBIfam" id="TIGR00219">
    <property type="entry name" value="mreC"/>
    <property type="match status" value="1"/>
</dbReference>
<evidence type="ECO:0000256" key="5">
    <source>
        <dbReference type="PIRNR" id="PIRNR038471"/>
    </source>
</evidence>
<dbReference type="Proteomes" id="UP000501676">
    <property type="component" value="Chromosome"/>
</dbReference>
<evidence type="ECO:0000313" key="9">
    <source>
        <dbReference type="Proteomes" id="UP000501676"/>
    </source>
</evidence>
<dbReference type="PANTHER" id="PTHR34138:SF1">
    <property type="entry name" value="CELL SHAPE-DETERMINING PROTEIN MREC"/>
    <property type="match status" value="1"/>
</dbReference>
<dbReference type="PIRSF" id="PIRSF038471">
    <property type="entry name" value="MreC"/>
    <property type="match status" value="1"/>
</dbReference>
<dbReference type="InterPro" id="IPR007221">
    <property type="entry name" value="MreC"/>
</dbReference>
<evidence type="ECO:0000256" key="4">
    <source>
        <dbReference type="ARBA" id="ARBA00032089"/>
    </source>
</evidence>
<keyword evidence="3 5" id="KW-0133">Cell shape</keyword>
<proteinExistence type="inferred from homology"/>
<evidence type="ECO:0000259" key="7">
    <source>
        <dbReference type="Pfam" id="PF04085"/>
    </source>
</evidence>
<reference evidence="8 9" key="1">
    <citation type="submission" date="2020-02" db="EMBL/GenBank/DDBJ databases">
        <title>Complete genome sequences of six Lactobacillus iners strains isolated from the human vagina.</title>
        <authorList>
            <person name="France M.T."/>
            <person name="Rutt L."/>
            <person name="Narina S."/>
            <person name="Arbaugh S."/>
            <person name="Humphrys M.S."/>
            <person name="Ma B."/>
            <person name="Hayward M.R."/>
            <person name="Relman D."/>
            <person name="Kwon D.S."/>
            <person name="Ravel J."/>
        </authorList>
    </citation>
    <scope>NUCLEOTIDE SEQUENCE [LARGE SCALE GENOMIC DNA]</scope>
    <source>
        <strain evidence="8 9">C0210C1</strain>
    </source>
</reference>
<comment type="similarity">
    <text evidence="1 5">Belongs to the MreC family.</text>
</comment>
<dbReference type="AlphaFoldDB" id="A0A6G7B9A1"/>
<evidence type="ECO:0000313" key="8">
    <source>
        <dbReference type="EMBL" id="QIH23972.1"/>
    </source>
</evidence>
<organism evidence="8 9">
    <name type="scientific">Lactobacillus iners</name>
    <dbReference type="NCBI Taxonomy" id="147802"/>
    <lineage>
        <taxon>Bacteria</taxon>
        <taxon>Bacillati</taxon>
        <taxon>Bacillota</taxon>
        <taxon>Bacilli</taxon>
        <taxon>Lactobacillales</taxon>
        <taxon>Lactobacillaceae</taxon>
        <taxon>Lactobacillus</taxon>
    </lineage>
</organism>
<dbReference type="PANTHER" id="PTHR34138">
    <property type="entry name" value="CELL SHAPE-DETERMINING PROTEIN MREC"/>
    <property type="match status" value="1"/>
</dbReference>